<evidence type="ECO:0000256" key="2">
    <source>
        <dbReference type="SAM" id="Phobius"/>
    </source>
</evidence>
<feature type="region of interest" description="Disordered" evidence="1">
    <location>
        <begin position="56"/>
        <end position="84"/>
    </location>
</feature>
<sequence length="245" mass="26475">MSDPQPIGSLTGTPLTPLNTSYTALAATLIILLAVASAIVVRSVILRRRHQRLLDHPTRQGANTAAGGRTRRSRNDIGPPVRKGAVGEKPGVWETWIQRSEVVDGHSGRLAWTDIKVGFPFHIYGKRYSKRVAQLVDTQPISMAYTYIDSGKEEPPPQHVEGPLPAWGILGPFCRRPRSVVSPTSPPIIKSPPTFRSRPSKLRAAVLVALPTPESSYGASVGSLCKVGGLPPIEMGTVEIAIRDD</sequence>
<gene>
    <name evidence="3" type="ORF">M404DRAFT_21264</name>
</gene>
<dbReference type="InParanoid" id="A0A0C3KL25"/>
<organism evidence="3 4">
    <name type="scientific">Pisolithus tinctorius Marx 270</name>
    <dbReference type="NCBI Taxonomy" id="870435"/>
    <lineage>
        <taxon>Eukaryota</taxon>
        <taxon>Fungi</taxon>
        <taxon>Dikarya</taxon>
        <taxon>Basidiomycota</taxon>
        <taxon>Agaricomycotina</taxon>
        <taxon>Agaricomycetes</taxon>
        <taxon>Agaricomycetidae</taxon>
        <taxon>Boletales</taxon>
        <taxon>Sclerodermatineae</taxon>
        <taxon>Pisolithaceae</taxon>
        <taxon>Pisolithus</taxon>
    </lineage>
</organism>
<evidence type="ECO:0000256" key="1">
    <source>
        <dbReference type="SAM" id="MobiDB-lite"/>
    </source>
</evidence>
<accession>A0A0C3KL25</accession>
<evidence type="ECO:0000313" key="4">
    <source>
        <dbReference type="Proteomes" id="UP000054217"/>
    </source>
</evidence>
<dbReference type="HOGENOM" id="CLU_051368_4_0_1"/>
<keyword evidence="2" id="KW-1133">Transmembrane helix</keyword>
<keyword evidence="2" id="KW-0812">Transmembrane</keyword>
<keyword evidence="2" id="KW-0472">Membrane</keyword>
<proteinExistence type="predicted"/>
<dbReference type="OrthoDB" id="2683906at2759"/>
<dbReference type="EMBL" id="KN831952">
    <property type="protein sequence ID" value="KIO10292.1"/>
    <property type="molecule type" value="Genomic_DNA"/>
</dbReference>
<reference evidence="4" key="2">
    <citation type="submission" date="2015-01" db="EMBL/GenBank/DDBJ databases">
        <title>Evolutionary Origins and Diversification of the Mycorrhizal Mutualists.</title>
        <authorList>
            <consortium name="DOE Joint Genome Institute"/>
            <consortium name="Mycorrhizal Genomics Consortium"/>
            <person name="Kohler A."/>
            <person name="Kuo A."/>
            <person name="Nagy L.G."/>
            <person name="Floudas D."/>
            <person name="Copeland A."/>
            <person name="Barry K.W."/>
            <person name="Cichocki N."/>
            <person name="Veneault-Fourrey C."/>
            <person name="LaButti K."/>
            <person name="Lindquist E.A."/>
            <person name="Lipzen A."/>
            <person name="Lundell T."/>
            <person name="Morin E."/>
            <person name="Murat C."/>
            <person name="Riley R."/>
            <person name="Ohm R."/>
            <person name="Sun H."/>
            <person name="Tunlid A."/>
            <person name="Henrissat B."/>
            <person name="Grigoriev I.V."/>
            <person name="Hibbett D.S."/>
            <person name="Martin F."/>
        </authorList>
    </citation>
    <scope>NUCLEOTIDE SEQUENCE [LARGE SCALE GENOMIC DNA]</scope>
    <source>
        <strain evidence="4">Marx 270</strain>
    </source>
</reference>
<name>A0A0C3KL25_PISTI</name>
<evidence type="ECO:0000313" key="3">
    <source>
        <dbReference type="EMBL" id="KIO10292.1"/>
    </source>
</evidence>
<protein>
    <submittedName>
        <fullName evidence="3">Uncharacterized protein</fullName>
    </submittedName>
</protein>
<dbReference type="Proteomes" id="UP000054217">
    <property type="component" value="Unassembled WGS sequence"/>
</dbReference>
<feature type="transmembrane region" description="Helical" evidence="2">
    <location>
        <begin position="20"/>
        <end position="45"/>
    </location>
</feature>
<keyword evidence="4" id="KW-1185">Reference proteome</keyword>
<dbReference type="AlphaFoldDB" id="A0A0C3KL25"/>
<reference evidence="3 4" key="1">
    <citation type="submission" date="2014-04" db="EMBL/GenBank/DDBJ databases">
        <authorList>
            <consortium name="DOE Joint Genome Institute"/>
            <person name="Kuo A."/>
            <person name="Kohler A."/>
            <person name="Costa M.D."/>
            <person name="Nagy L.G."/>
            <person name="Floudas D."/>
            <person name="Copeland A."/>
            <person name="Barry K.W."/>
            <person name="Cichocki N."/>
            <person name="Veneault-Fourrey C."/>
            <person name="LaButti K."/>
            <person name="Lindquist E.A."/>
            <person name="Lipzen A."/>
            <person name="Lundell T."/>
            <person name="Morin E."/>
            <person name="Murat C."/>
            <person name="Sun H."/>
            <person name="Tunlid A."/>
            <person name="Henrissat B."/>
            <person name="Grigoriev I.V."/>
            <person name="Hibbett D.S."/>
            <person name="Martin F."/>
            <person name="Nordberg H.P."/>
            <person name="Cantor M.N."/>
            <person name="Hua S.X."/>
        </authorList>
    </citation>
    <scope>NUCLEOTIDE SEQUENCE [LARGE SCALE GENOMIC DNA]</scope>
    <source>
        <strain evidence="3 4">Marx 270</strain>
    </source>
</reference>